<dbReference type="Proteomes" id="UP000824533">
    <property type="component" value="Linkage Group LG01"/>
</dbReference>
<reference evidence="1 2" key="1">
    <citation type="journal article" date="2021" name="Front. Genet.">
        <title>Chromosome-Level Genome Assembly Reveals Significant Gene Expansion in the Toll and IMD Signaling Pathways of Dendrolimus kikuchii.</title>
        <authorList>
            <person name="Zhou J."/>
            <person name="Wu P."/>
            <person name="Xiong Z."/>
            <person name="Liu N."/>
            <person name="Zhao N."/>
            <person name="Ji M."/>
            <person name="Qiu Y."/>
            <person name="Yang B."/>
        </authorList>
    </citation>
    <scope>NUCLEOTIDE SEQUENCE [LARGE SCALE GENOMIC DNA]</scope>
    <source>
        <strain evidence="1">Ann1</strain>
    </source>
</reference>
<comment type="caution">
    <text evidence="1">The sequence shown here is derived from an EMBL/GenBank/DDBJ whole genome shotgun (WGS) entry which is preliminary data.</text>
</comment>
<accession>A0ACC1DJX2</accession>
<name>A0ACC1DJX2_9NEOP</name>
<organism evidence="1 2">
    <name type="scientific">Dendrolimus kikuchii</name>
    <dbReference type="NCBI Taxonomy" id="765133"/>
    <lineage>
        <taxon>Eukaryota</taxon>
        <taxon>Metazoa</taxon>
        <taxon>Ecdysozoa</taxon>
        <taxon>Arthropoda</taxon>
        <taxon>Hexapoda</taxon>
        <taxon>Insecta</taxon>
        <taxon>Pterygota</taxon>
        <taxon>Neoptera</taxon>
        <taxon>Endopterygota</taxon>
        <taxon>Lepidoptera</taxon>
        <taxon>Glossata</taxon>
        <taxon>Ditrysia</taxon>
        <taxon>Bombycoidea</taxon>
        <taxon>Lasiocampidae</taxon>
        <taxon>Dendrolimus</taxon>
    </lineage>
</organism>
<evidence type="ECO:0000313" key="1">
    <source>
        <dbReference type="EMBL" id="KAJ0183912.1"/>
    </source>
</evidence>
<keyword evidence="2" id="KW-1185">Reference proteome</keyword>
<protein>
    <submittedName>
        <fullName evidence="1">Uncharacterized protein</fullName>
    </submittedName>
</protein>
<evidence type="ECO:0000313" key="2">
    <source>
        <dbReference type="Proteomes" id="UP000824533"/>
    </source>
</evidence>
<sequence>MASLARLLRPDKFDTDPGTPAADLKYCHWKETFENYLAIENKDDQCLAHLSKVSLPAEQAKFIWQSIVSFHNGTANIPDNVLMVLHWVTTAVMPEDYANMTLASIDVIQNFGLNYDLNEAQLSAIADRVKQDFAGKLPEDYTYYDLLALRQILCAFNRSEIEKIQPSAYREAALIIGKLERCNTEVMRGFAKLAVDKNVFGPPGAWSETTVKILGKVAEFCSKE</sequence>
<dbReference type="EMBL" id="CM034387">
    <property type="protein sequence ID" value="KAJ0183912.1"/>
    <property type="molecule type" value="Genomic_DNA"/>
</dbReference>
<proteinExistence type="predicted"/>
<gene>
    <name evidence="1" type="ORF">K1T71_000335</name>
</gene>